<dbReference type="KEGG" id="halx:M0R89_11215"/>
<evidence type="ECO:0000313" key="1">
    <source>
        <dbReference type="EMBL" id="UPV73118.1"/>
    </source>
</evidence>
<organism evidence="1 2">
    <name type="scientific">Halorussus limi</name>
    <dbReference type="NCBI Taxonomy" id="2938695"/>
    <lineage>
        <taxon>Archaea</taxon>
        <taxon>Methanobacteriati</taxon>
        <taxon>Methanobacteriota</taxon>
        <taxon>Stenosarchaea group</taxon>
        <taxon>Halobacteria</taxon>
        <taxon>Halobacteriales</taxon>
        <taxon>Haladaptataceae</taxon>
        <taxon>Halorussus</taxon>
    </lineage>
</organism>
<evidence type="ECO:0008006" key="3">
    <source>
        <dbReference type="Google" id="ProtNLM"/>
    </source>
</evidence>
<keyword evidence="2" id="KW-1185">Reference proteome</keyword>
<sequence length="53" mass="6009">MTTCKRCGRPLDAADLVRHERGRFVVVHCPDCKFPLGRYNRHGDDPGTDGPRE</sequence>
<evidence type="ECO:0000313" key="2">
    <source>
        <dbReference type="Proteomes" id="UP000830729"/>
    </source>
</evidence>
<reference evidence="1 2" key="1">
    <citation type="submission" date="2022-04" db="EMBL/GenBank/DDBJ databases">
        <title>Diverse halophilic archaea isolated from saline environments.</title>
        <authorList>
            <person name="Cui H.-L."/>
        </authorList>
    </citation>
    <scope>NUCLEOTIDE SEQUENCE [LARGE SCALE GENOMIC DNA]</scope>
    <source>
        <strain evidence="1 2">XZYJT49</strain>
    </source>
</reference>
<gene>
    <name evidence="1" type="ORF">M0R89_11215</name>
</gene>
<dbReference type="RefSeq" id="WP_248649174.1">
    <property type="nucleotide sequence ID" value="NZ_CP096659.1"/>
</dbReference>
<accession>A0A8U0HQE7</accession>
<dbReference type="EMBL" id="CP096659">
    <property type="protein sequence ID" value="UPV73118.1"/>
    <property type="molecule type" value="Genomic_DNA"/>
</dbReference>
<dbReference type="GeneID" id="72185776"/>
<proteinExistence type="predicted"/>
<dbReference type="AlphaFoldDB" id="A0A8U0HQE7"/>
<dbReference type="Proteomes" id="UP000830729">
    <property type="component" value="Chromosome"/>
</dbReference>
<protein>
    <recommendedName>
        <fullName evidence="3">Small CPxCG-related zinc finger protein</fullName>
    </recommendedName>
</protein>
<name>A0A8U0HQE7_9EURY</name>